<proteinExistence type="predicted"/>
<reference evidence="1 2" key="1">
    <citation type="submission" date="2017-07" db="EMBL/GenBank/DDBJ databases">
        <title>Isolation and whole genome analysis of endospore-forming bacteria from heroin.</title>
        <authorList>
            <person name="Kalinowski J."/>
            <person name="Ahrens B."/>
            <person name="Al-Dilaimi A."/>
            <person name="Winkler A."/>
            <person name="Wibberg D."/>
            <person name="Schleenbecker U."/>
            <person name="Ruckert C."/>
            <person name="Wolfel R."/>
            <person name="Grass G."/>
        </authorList>
    </citation>
    <scope>NUCLEOTIDE SEQUENCE [LARGE SCALE GENOMIC DNA]</scope>
    <source>
        <strain evidence="1 2">7539</strain>
    </source>
</reference>
<protein>
    <submittedName>
        <fullName evidence="1">Phosphodiesterase</fullName>
    </submittedName>
</protein>
<dbReference type="PANTHER" id="PTHR10151:SF120">
    <property type="entry name" value="BIS(5'-ADENOSYL)-TRIPHOSPHATASE"/>
    <property type="match status" value="1"/>
</dbReference>
<dbReference type="SUPFAM" id="SSF53649">
    <property type="entry name" value="Alkaline phosphatase-like"/>
    <property type="match status" value="1"/>
</dbReference>
<dbReference type="InterPro" id="IPR002591">
    <property type="entry name" value="Phosphodiest/P_Trfase"/>
</dbReference>
<evidence type="ECO:0000313" key="1">
    <source>
        <dbReference type="EMBL" id="PAE87938.1"/>
    </source>
</evidence>
<comment type="caution">
    <text evidence="1">The sequence shown here is derived from an EMBL/GenBank/DDBJ whole genome shotgun (WGS) entry which is preliminary data.</text>
</comment>
<dbReference type="EMBL" id="NPCC01000025">
    <property type="protein sequence ID" value="PAE87938.1"/>
    <property type="molecule type" value="Genomic_DNA"/>
</dbReference>
<dbReference type="Proteomes" id="UP000216207">
    <property type="component" value="Unassembled WGS sequence"/>
</dbReference>
<sequence>MKKKLLFVFLIVFLLAAVSIIGLHTPAKNINQHHASNKQGKPVILLLVDSLMDEPLQKAVADGNAPAFEFLINNGRYYTDLVSSYPTMSVTIDSTLLTGTYANGHRIPGLAWFKTDENRLVNYGSGLNEIIALGVKQVTTDSMLHLNQKHLNKQTATIYEELASRNLKAASLNGLIYRGPKPHTLTTPNGAAWLNMLPKTIQTQGPSLLSMGAFSHFSPKNDLQLWKSAGLTDAATANELVYLIEQNQLPAFTLAYFPELDKQVHKHGSMAVKGILQVDKELQTILNTYRSWEEAMEQAIWIVCGDSGQADILADGQTAEIDINQLLSQFTVWNAGEEASPASFQIVPALNARMTYLHLLDEQLSYLEVAAKLTADSRIGFVAWSENGIHYVSSPKSNELFTFSPNGDYTDPYQQTWSIDGDETILGLTTNDQNDIQFDDYPDALARLHGALHSHDGRFLIADALPGYEFIAKHTPKHSGGAGHGSLHKLDSTIPLIIAGTSIEPDYRRLVDFKQWVEALTDSQSKRIE</sequence>
<name>A0A268NWZ4_SHOCL</name>
<organism evidence="1 2">
    <name type="scientific">Shouchella clausii</name>
    <name type="common">Alkalihalobacillus clausii</name>
    <dbReference type="NCBI Taxonomy" id="79880"/>
    <lineage>
        <taxon>Bacteria</taxon>
        <taxon>Bacillati</taxon>
        <taxon>Bacillota</taxon>
        <taxon>Bacilli</taxon>
        <taxon>Bacillales</taxon>
        <taxon>Bacillaceae</taxon>
        <taxon>Shouchella</taxon>
    </lineage>
</organism>
<accession>A0A268NWZ4</accession>
<evidence type="ECO:0000313" key="2">
    <source>
        <dbReference type="Proteomes" id="UP000216207"/>
    </source>
</evidence>
<dbReference type="GO" id="GO:0016787">
    <property type="term" value="F:hydrolase activity"/>
    <property type="evidence" value="ECO:0007669"/>
    <property type="project" value="UniProtKB-ARBA"/>
</dbReference>
<dbReference type="Pfam" id="PF01663">
    <property type="entry name" value="Phosphodiest"/>
    <property type="match status" value="1"/>
</dbReference>
<dbReference type="RefSeq" id="WP_095294805.1">
    <property type="nucleotide sequence ID" value="NZ_JAUPFH010000006.1"/>
</dbReference>
<dbReference type="PANTHER" id="PTHR10151">
    <property type="entry name" value="ECTONUCLEOTIDE PYROPHOSPHATASE/PHOSPHODIESTERASE"/>
    <property type="match status" value="1"/>
</dbReference>
<dbReference type="Gene3D" id="3.40.720.10">
    <property type="entry name" value="Alkaline Phosphatase, subunit A"/>
    <property type="match status" value="1"/>
</dbReference>
<gene>
    <name evidence="1" type="ORF">CHH72_15850</name>
</gene>
<dbReference type="InterPro" id="IPR017850">
    <property type="entry name" value="Alkaline_phosphatase_core_sf"/>
</dbReference>
<dbReference type="AlphaFoldDB" id="A0A268NWZ4"/>